<name>A0A1C7LVB0_GRIFR</name>
<dbReference type="HAMAP" id="MF_00955">
    <property type="entry name" value="GDP_Man_dehydratase"/>
    <property type="match status" value="1"/>
</dbReference>
<sequence length="930" mass="104345">MFIHTRRLIPLSATLLLIIIGYWFLTHAVGLGEYEHYRRLVLCDAANASDCLSHVHHRHQVPVHDAFSGLTPRRRKNVALATVFPHHFQVYMPLAWTLQQTFGSAANGQVHVFAPPFGYGFQEVVDSMQVYRGVRNEPEDFIRRVSERVGDDVIDMVVLATCEVDLPYWHLELLAAWTLAMTLISFSSLYGAQPFRLLPIADNVAKAFRREFDNRADSVDPEIYSAAYEHIPIDVHVPVLDIKNLPEKASNRSLSKAVIQGQDPHAWGYLPLEGRNSFIPNPHSPAKPFELLLVGAGYLDVPDELAYMVSMYRDLDYEDFYTLIAEADVIIPAFVGAAYYEFQASSTINLAVELDVPLLATRRTREAYGYIDDDRAVITRPAAMPEVAALKALRTGDALSFLTPGPALTGETTLSTLSVRAAVERMLRGGWLREKRVFEEFKSGIRQKNTELRSAWSLKTPLWPISDESIFAPSAYSGIDPPLDRPAFRFFTGGQDWSGASVREFLCFSINTSVGGHLTADAETLCGIHVPAARLQHSVLKWHRTLRPPKALNPDIPASFAPLVKLNLPSPEEYRKRKVALISGITGQDGSYLTEFLLEKGYEVHGIIRRSSSFNTSRLHHLYEDQHERPNKFKLHYGDLSDSTNLVYIIAQVQPTEVYNLGAQSHVKVSFEMAEYTGDVDGLGTLRLLDAIRTCGLDKHVRFYQASTSELYGKVVETPQSETTPFYPRSPYGVAKLYGYWITINYREAYGMYACNGILFNHESPRRGRTFVTRKISRAAADISLGKRHASTSATWTRSVIGAMCYAARDYIEGMWLMLQQDAPDDFVLATGETHPVREFVEKSFGVLGITIKWRGSGTEEEGVDAKTGKVVVKVDPRYFRPAEVDLLLGNPAKADRLLGWKRKVNFEALVKEMVEADLNAAKSLVEDQN</sequence>
<dbReference type="PANTHER" id="PTHR43715:SF1">
    <property type="entry name" value="GDP-MANNOSE 4,6 DEHYDRATASE"/>
    <property type="match status" value="1"/>
</dbReference>
<dbReference type="CDD" id="cd05260">
    <property type="entry name" value="GDP_MD_SDR_e"/>
    <property type="match status" value="1"/>
</dbReference>
<keyword evidence="4" id="KW-0456">Lyase</keyword>
<comment type="similarity">
    <text evidence="2">Belongs to the NAD(P)-dependent epimerase/dehydratase family. GDP-mannose 4,6-dehydratase subfamily.</text>
</comment>
<evidence type="ECO:0000256" key="3">
    <source>
        <dbReference type="ARBA" id="ARBA00011989"/>
    </source>
</evidence>
<reference evidence="6 7" key="1">
    <citation type="submission" date="2016-03" db="EMBL/GenBank/DDBJ databases">
        <title>Whole genome sequencing of Grifola frondosa 9006-11.</title>
        <authorList>
            <person name="Min B."/>
            <person name="Park H."/>
            <person name="Kim J.-G."/>
            <person name="Cho H."/>
            <person name="Oh Y.-L."/>
            <person name="Kong W.-S."/>
            <person name="Choi I.-G."/>
        </authorList>
    </citation>
    <scope>NUCLEOTIDE SEQUENCE [LARGE SCALE GENOMIC DNA]</scope>
    <source>
        <strain evidence="6 7">9006-11</strain>
    </source>
</reference>
<dbReference type="GO" id="GO:0008446">
    <property type="term" value="F:GDP-mannose 4,6-dehydratase activity"/>
    <property type="evidence" value="ECO:0007669"/>
    <property type="project" value="UniProtKB-EC"/>
</dbReference>
<comment type="caution">
    <text evidence="6">The sequence shown here is derived from an EMBL/GenBank/DDBJ whole genome shotgun (WGS) entry which is preliminary data.</text>
</comment>
<accession>A0A1C7LVB0</accession>
<dbReference type="AlphaFoldDB" id="A0A1C7LVB0"/>
<keyword evidence="7" id="KW-1185">Reference proteome</keyword>
<protein>
    <recommendedName>
        <fullName evidence="3">GDP-mannose 4,6-dehydratase</fullName>
        <ecNumber evidence="3">4.2.1.47</ecNumber>
    </recommendedName>
</protein>
<evidence type="ECO:0000313" key="7">
    <source>
        <dbReference type="Proteomes" id="UP000092993"/>
    </source>
</evidence>
<dbReference type="EMBL" id="LUGG01000027">
    <property type="protein sequence ID" value="OBZ66784.1"/>
    <property type="molecule type" value="Genomic_DNA"/>
</dbReference>
<dbReference type="SUPFAM" id="SSF51735">
    <property type="entry name" value="NAD(P)-binding Rossmann-fold domains"/>
    <property type="match status" value="1"/>
</dbReference>
<dbReference type="InterPro" id="IPR006368">
    <property type="entry name" value="GDP_Man_deHydtase"/>
</dbReference>
<dbReference type="EC" id="4.2.1.47" evidence="3"/>
<organism evidence="6 7">
    <name type="scientific">Grifola frondosa</name>
    <name type="common">Maitake</name>
    <name type="synonym">Polyporus frondosus</name>
    <dbReference type="NCBI Taxonomy" id="5627"/>
    <lineage>
        <taxon>Eukaryota</taxon>
        <taxon>Fungi</taxon>
        <taxon>Dikarya</taxon>
        <taxon>Basidiomycota</taxon>
        <taxon>Agaricomycotina</taxon>
        <taxon>Agaricomycetes</taxon>
        <taxon>Polyporales</taxon>
        <taxon>Grifolaceae</taxon>
        <taxon>Grifola</taxon>
    </lineage>
</organism>
<proteinExistence type="inferred from homology"/>
<dbReference type="PANTHER" id="PTHR43715">
    <property type="entry name" value="GDP-MANNOSE 4,6-DEHYDRATASE"/>
    <property type="match status" value="1"/>
</dbReference>
<dbReference type="InterPro" id="IPR036291">
    <property type="entry name" value="NAD(P)-bd_dom_sf"/>
</dbReference>
<dbReference type="InterPro" id="IPR016040">
    <property type="entry name" value="NAD(P)-bd_dom"/>
</dbReference>
<feature type="domain" description="NAD(P)-binding" evidence="5">
    <location>
        <begin position="581"/>
        <end position="914"/>
    </location>
</feature>
<evidence type="ECO:0000256" key="2">
    <source>
        <dbReference type="ARBA" id="ARBA00009263"/>
    </source>
</evidence>
<dbReference type="FunFam" id="3.40.50.720:FF:000924">
    <property type="entry name" value="GDP-mannose 4,6 dehydratase"/>
    <property type="match status" value="1"/>
</dbReference>
<gene>
    <name evidence="6" type="primary">gmd</name>
    <name evidence="6" type="ORF">A0H81_13263</name>
</gene>
<dbReference type="STRING" id="5627.A0A1C7LVB0"/>
<dbReference type="OrthoDB" id="10253554at2759"/>
<dbReference type="Gene3D" id="3.40.50.720">
    <property type="entry name" value="NAD(P)-binding Rossmann-like Domain"/>
    <property type="match status" value="1"/>
</dbReference>
<evidence type="ECO:0000256" key="4">
    <source>
        <dbReference type="ARBA" id="ARBA00023239"/>
    </source>
</evidence>
<dbReference type="Proteomes" id="UP000092993">
    <property type="component" value="Unassembled WGS sequence"/>
</dbReference>
<dbReference type="NCBIfam" id="TIGR01472">
    <property type="entry name" value="gmd"/>
    <property type="match status" value="1"/>
</dbReference>
<dbReference type="Pfam" id="PF16363">
    <property type="entry name" value="GDP_Man_Dehyd"/>
    <property type="match status" value="1"/>
</dbReference>
<evidence type="ECO:0000259" key="5">
    <source>
        <dbReference type="Pfam" id="PF16363"/>
    </source>
</evidence>
<comment type="cofactor">
    <cofactor evidence="1">
        <name>NADP(+)</name>
        <dbReference type="ChEBI" id="CHEBI:58349"/>
    </cofactor>
</comment>
<dbReference type="Gene3D" id="3.90.25.10">
    <property type="entry name" value="UDP-galactose 4-epimerase, domain 1"/>
    <property type="match status" value="1"/>
</dbReference>
<evidence type="ECO:0000313" key="6">
    <source>
        <dbReference type="EMBL" id="OBZ66784.1"/>
    </source>
</evidence>
<evidence type="ECO:0000256" key="1">
    <source>
        <dbReference type="ARBA" id="ARBA00001937"/>
    </source>
</evidence>
<dbReference type="GO" id="GO:0042351">
    <property type="term" value="P:'de novo' GDP-L-fucose biosynthetic process"/>
    <property type="evidence" value="ECO:0007669"/>
    <property type="project" value="TreeGrafter"/>
</dbReference>